<evidence type="ECO:0000256" key="5">
    <source>
        <dbReference type="ARBA" id="ARBA00022989"/>
    </source>
</evidence>
<sequence>MANTIARSEGAGGGSFEFIKILLRGTGQVMFQNSAWTGLLFMIGIFWGAYAEGQGLVGWGALLGVTVSTVTGYLLGFPAKDGEQGLWGFNGVLVGCAFPTFMGNTVWMWLALALCAALTTWVRTGFNNVMAPWKVNSFTFPFVFCTWMFLLAARAMHGLPTTHMADPALPAAFSSLESIRLGDLAIYWLKGIGQVFLINSWVTGICFLAGLFLCSRWAALWAAIGSALALLVVIALKASGSDISDGLYGYSPVLTAIALATVFYKPNFRSALWAVLGILVTVFIQAGMYMLMAPVGIATLTGPFCITTWLFLLPLVRFDDEKKPDHSNWYPENKKHLAAQQPGAKTE</sequence>
<evidence type="ECO:0000256" key="6">
    <source>
        <dbReference type="ARBA" id="ARBA00023136"/>
    </source>
</evidence>
<evidence type="ECO:0000256" key="1">
    <source>
        <dbReference type="ARBA" id="ARBA00004651"/>
    </source>
</evidence>
<feature type="transmembrane region" description="Helical" evidence="9">
    <location>
        <begin position="246"/>
        <end position="264"/>
    </location>
</feature>
<dbReference type="InterPro" id="IPR017807">
    <property type="entry name" value="Urea_transporter_bac"/>
</dbReference>
<evidence type="ECO:0000256" key="4">
    <source>
        <dbReference type="ARBA" id="ARBA00022692"/>
    </source>
</evidence>
<feature type="transmembrane region" description="Helical" evidence="9">
    <location>
        <begin position="271"/>
        <end position="291"/>
    </location>
</feature>
<dbReference type="RefSeq" id="WP_244076806.1">
    <property type="nucleotide sequence ID" value="NZ_AP025581.1"/>
</dbReference>
<comment type="similarity">
    <text evidence="2">Belongs to the urea transporter family.</text>
</comment>
<evidence type="ECO:0000256" key="2">
    <source>
        <dbReference type="ARBA" id="ARBA00005914"/>
    </source>
</evidence>
<dbReference type="Gene3D" id="1.10.3430.10">
    <property type="entry name" value="Ammonium transporter AmtB like domains"/>
    <property type="match status" value="1"/>
</dbReference>
<dbReference type="NCBIfam" id="TIGR03441">
    <property type="entry name" value="urea_trans_yut"/>
    <property type="match status" value="1"/>
</dbReference>
<feature type="transmembrane region" description="Helical" evidence="9">
    <location>
        <begin position="191"/>
        <end position="213"/>
    </location>
</feature>
<keyword evidence="3" id="KW-1003">Cell membrane</keyword>
<evidence type="ECO:0000256" key="7">
    <source>
        <dbReference type="PIRSR" id="PIRSR016502-1"/>
    </source>
</evidence>
<dbReference type="GO" id="GO:0005886">
    <property type="term" value="C:plasma membrane"/>
    <property type="evidence" value="ECO:0007669"/>
    <property type="project" value="UniProtKB-SubCell"/>
</dbReference>
<feature type="transmembrane region" description="Helical" evidence="9">
    <location>
        <begin position="297"/>
        <end position="316"/>
    </location>
</feature>
<dbReference type="Proteomes" id="UP001055105">
    <property type="component" value="Unassembled WGS sequence"/>
</dbReference>
<evidence type="ECO:0000256" key="9">
    <source>
        <dbReference type="SAM" id="Phobius"/>
    </source>
</evidence>
<keyword evidence="6 9" id="KW-0472">Membrane</keyword>
<dbReference type="EMBL" id="BQOL01000002">
    <property type="protein sequence ID" value="GKI19628.1"/>
    <property type="molecule type" value="Genomic_DNA"/>
</dbReference>
<feature type="transmembrane region" description="Helical" evidence="9">
    <location>
        <begin position="138"/>
        <end position="157"/>
    </location>
</feature>
<accession>A0AA37P478</accession>
<evidence type="ECO:0000256" key="3">
    <source>
        <dbReference type="ARBA" id="ARBA00022475"/>
    </source>
</evidence>
<dbReference type="Pfam" id="PF03253">
    <property type="entry name" value="UT"/>
    <property type="match status" value="1"/>
</dbReference>
<dbReference type="PANTHER" id="PTHR10464:SF4">
    <property type="entry name" value="UREA TRANSPORTER"/>
    <property type="match status" value="1"/>
</dbReference>
<feature type="transmembrane region" description="Helical" evidence="9">
    <location>
        <begin position="56"/>
        <end position="77"/>
    </location>
</feature>
<feature type="transmembrane region" description="Helical" evidence="9">
    <location>
        <begin position="29"/>
        <end position="50"/>
    </location>
</feature>
<dbReference type="PIRSF" id="PIRSF016502">
    <property type="entry name" value="Urea_transporter"/>
    <property type="match status" value="1"/>
</dbReference>
<gene>
    <name evidence="10" type="ORF">CE91St16_25360</name>
</gene>
<feature type="site" description="Important for channel permeability" evidence="7">
    <location>
        <position position="301"/>
    </location>
</feature>
<comment type="subcellular location">
    <subcellularLocation>
        <location evidence="1">Cell membrane</location>
        <topology evidence="1">Multi-pass membrane protein</topology>
    </subcellularLocation>
</comment>
<name>A0AA37P478_9BACT</name>
<dbReference type="InterPro" id="IPR029020">
    <property type="entry name" value="Ammonium/urea_transptr"/>
</dbReference>
<keyword evidence="5 9" id="KW-1133">Transmembrane helix</keyword>
<evidence type="ECO:0000313" key="11">
    <source>
        <dbReference type="Proteomes" id="UP001055105"/>
    </source>
</evidence>
<comment type="caution">
    <text evidence="10">The sequence shown here is derived from an EMBL/GenBank/DDBJ whole genome shotgun (WGS) entry which is preliminary data.</text>
</comment>
<feature type="transmembrane region" description="Helical" evidence="9">
    <location>
        <begin position="107"/>
        <end position="126"/>
    </location>
</feature>
<evidence type="ECO:0000313" key="10">
    <source>
        <dbReference type="EMBL" id="GKI19628.1"/>
    </source>
</evidence>
<dbReference type="AlphaFoldDB" id="A0AA37P478"/>
<organism evidence="10 11">
    <name type="scientific">Alistipes finegoldii</name>
    <dbReference type="NCBI Taxonomy" id="214856"/>
    <lineage>
        <taxon>Bacteria</taxon>
        <taxon>Pseudomonadati</taxon>
        <taxon>Bacteroidota</taxon>
        <taxon>Bacteroidia</taxon>
        <taxon>Bacteroidales</taxon>
        <taxon>Rikenellaceae</taxon>
        <taxon>Alistipes</taxon>
    </lineage>
</organism>
<dbReference type="InterPro" id="IPR004937">
    <property type="entry name" value="Urea_transporter"/>
</dbReference>
<proteinExistence type="inferred from homology"/>
<protein>
    <submittedName>
        <fullName evidence="10">Urea transporter</fullName>
    </submittedName>
</protein>
<keyword evidence="4 9" id="KW-0812">Transmembrane</keyword>
<dbReference type="PANTHER" id="PTHR10464">
    <property type="entry name" value="UREA TRANSPORTER"/>
    <property type="match status" value="1"/>
</dbReference>
<feature type="transmembrane region" description="Helical" evidence="9">
    <location>
        <begin position="84"/>
        <end position="101"/>
    </location>
</feature>
<feature type="transmembrane region" description="Helical" evidence="9">
    <location>
        <begin position="220"/>
        <end position="240"/>
    </location>
</feature>
<feature type="region of interest" description="Disordered" evidence="8">
    <location>
        <begin position="326"/>
        <end position="347"/>
    </location>
</feature>
<dbReference type="GO" id="GO:0015204">
    <property type="term" value="F:urea transmembrane transporter activity"/>
    <property type="evidence" value="ECO:0007669"/>
    <property type="project" value="InterPro"/>
</dbReference>
<reference evidence="10" key="1">
    <citation type="submission" date="2022-01" db="EMBL/GenBank/DDBJ databases">
        <title>Novel bile acid biosynthetic pathways are enriched in the microbiome of centenarians.</title>
        <authorList>
            <person name="Sato Y."/>
            <person name="Atarashi K."/>
            <person name="Plichta R.D."/>
            <person name="Arai Y."/>
            <person name="Sasajima S."/>
            <person name="Kearney M.S."/>
            <person name="Suda W."/>
            <person name="Takeshita K."/>
            <person name="Sasaki T."/>
            <person name="Okamoto S."/>
            <person name="Skelly N.A."/>
            <person name="Okamura Y."/>
            <person name="Vlamakis H."/>
            <person name="Li Y."/>
            <person name="Tanoue T."/>
            <person name="Takei H."/>
            <person name="Nittono H."/>
            <person name="Narushima S."/>
            <person name="Irie J."/>
            <person name="Itoh H."/>
            <person name="Moriya K."/>
            <person name="Sugiura Y."/>
            <person name="Suematsu M."/>
            <person name="Moritoki N."/>
            <person name="Shibata S."/>
            <person name="Littman R.D."/>
            <person name="Fischbach A.M."/>
            <person name="Uwamino Y."/>
            <person name="Inoue T."/>
            <person name="Honda A."/>
            <person name="Hattori M."/>
            <person name="Murai T."/>
            <person name="Xavier J.R."/>
            <person name="Hirose N."/>
            <person name="Honda K."/>
        </authorList>
    </citation>
    <scope>NUCLEOTIDE SEQUENCE</scope>
    <source>
        <strain evidence="10">CE91-St16</strain>
    </source>
</reference>
<evidence type="ECO:0000256" key="8">
    <source>
        <dbReference type="SAM" id="MobiDB-lite"/>
    </source>
</evidence>